<feature type="signal peptide" evidence="1">
    <location>
        <begin position="1"/>
        <end position="24"/>
    </location>
</feature>
<keyword evidence="1" id="KW-0732">Signal</keyword>
<sequence>MSLTGFGRALRVAVLVLLLSPGTPWTFREEKEDVDRDLCSESKIATTKYPCVKSTGEVTTCY</sequence>
<dbReference type="STRING" id="623744.A0A553R905"/>
<name>A0A553R905_9TELE</name>
<reference evidence="2 3" key="1">
    <citation type="journal article" date="2019" name="Sci. Data">
        <title>Hybrid genome assembly and annotation of Danionella translucida.</title>
        <authorList>
            <person name="Kadobianskyi M."/>
            <person name="Schulze L."/>
            <person name="Schuelke M."/>
            <person name="Judkewitz B."/>
        </authorList>
    </citation>
    <scope>NUCLEOTIDE SEQUENCE [LARGE SCALE GENOMIC DNA]</scope>
    <source>
        <strain evidence="2 3">Bolton</strain>
    </source>
</reference>
<comment type="caution">
    <text evidence="2">The sequence shown here is derived from an EMBL/GenBank/DDBJ whole genome shotgun (WGS) entry which is preliminary data.</text>
</comment>
<dbReference type="OrthoDB" id="9946071at2759"/>
<proteinExistence type="predicted"/>
<evidence type="ECO:0000313" key="2">
    <source>
        <dbReference type="EMBL" id="TRY98667.1"/>
    </source>
</evidence>
<organism evidence="2 3">
    <name type="scientific">Danionella cerebrum</name>
    <dbReference type="NCBI Taxonomy" id="2873325"/>
    <lineage>
        <taxon>Eukaryota</taxon>
        <taxon>Metazoa</taxon>
        <taxon>Chordata</taxon>
        <taxon>Craniata</taxon>
        <taxon>Vertebrata</taxon>
        <taxon>Euteleostomi</taxon>
        <taxon>Actinopterygii</taxon>
        <taxon>Neopterygii</taxon>
        <taxon>Teleostei</taxon>
        <taxon>Ostariophysi</taxon>
        <taxon>Cypriniformes</taxon>
        <taxon>Danionidae</taxon>
        <taxon>Danioninae</taxon>
        <taxon>Danionella</taxon>
    </lineage>
</organism>
<dbReference type="Proteomes" id="UP000316079">
    <property type="component" value="Unassembled WGS sequence"/>
</dbReference>
<evidence type="ECO:0000313" key="3">
    <source>
        <dbReference type="Proteomes" id="UP000316079"/>
    </source>
</evidence>
<dbReference type="AlphaFoldDB" id="A0A553R905"/>
<keyword evidence="3" id="KW-1185">Reference proteome</keyword>
<dbReference type="EMBL" id="SRMA01025156">
    <property type="protein sequence ID" value="TRY98667.1"/>
    <property type="molecule type" value="Genomic_DNA"/>
</dbReference>
<feature type="chain" id="PRO_5022077909" evidence="1">
    <location>
        <begin position="25"/>
        <end position="62"/>
    </location>
</feature>
<evidence type="ECO:0000256" key="1">
    <source>
        <dbReference type="SAM" id="SignalP"/>
    </source>
</evidence>
<feature type="non-terminal residue" evidence="2">
    <location>
        <position position="62"/>
    </location>
</feature>
<protein>
    <submittedName>
        <fullName evidence="2">Uncharacterized protein</fullName>
    </submittedName>
</protein>
<gene>
    <name evidence="2" type="ORF">DNTS_005908</name>
</gene>
<accession>A0A553R905</accession>